<evidence type="ECO:0000313" key="1">
    <source>
        <dbReference type="EMBL" id="KAA6340222.1"/>
    </source>
</evidence>
<feature type="non-terminal residue" evidence="1">
    <location>
        <position position="195"/>
    </location>
</feature>
<accession>A0A5J4S3B5</accession>
<sequence>MGSFILSNGDKVTELLTLRPDKELEQIIAYSRAKIDVSQSFALSLHIATNQKGPQVVENPSQNLSNGAAAVFVPLKLITQRAYSISVFAPLVILMELSQIRNVLEGIVIVQLTQHAQKHQQVAAPQVPSGALVYLVPVENNIFTGQSKNSYFDIGNDYGSVVRVHITSLKAIYEEIQFECEAFDSRDKQSYALKL</sequence>
<name>A0A5J4S3B5_9EUKA</name>
<evidence type="ECO:0000313" key="2">
    <source>
        <dbReference type="Proteomes" id="UP000324800"/>
    </source>
</evidence>
<dbReference type="AlphaFoldDB" id="A0A5J4S3B5"/>
<protein>
    <submittedName>
        <fullName evidence="1">Uncharacterized protein</fullName>
    </submittedName>
</protein>
<proteinExistence type="predicted"/>
<dbReference type="Proteomes" id="UP000324800">
    <property type="component" value="Unassembled WGS sequence"/>
</dbReference>
<comment type="caution">
    <text evidence="1">The sequence shown here is derived from an EMBL/GenBank/DDBJ whole genome shotgun (WGS) entry which is preliminary data.</text>
</comment>
<gene>
    <name evidence="1" type="ORF">EZS28_052546</name>
</gene>
<organism evidence="1 2">
    <name type="scientific">Streblomastix strix</name>
    <dbReference type="NCBI Taxonomy" id="222440"/>
    <lineage>
        <taxon>Eukaryota</taxon>
        <taxon>Metamonada</taxon>
        <taxon>Preaxostyla</taxon>
        <taxon>Oxymonadida</taxon>
        <taxon>Streblomastigidae</taxon>
        <taxon>Streblomastix</taxon>
    </lineage>
</organism>
<reference evidence="1 2" key="1">
    <citation type="submission" date="2019-03" db="EMBL/GenBank/DDBJ databases">
        <title>Single cell metagenomics reveals metabolic interactions within the superorganism composed of flagellate Streblomastix strix and complex community of Bacteroidetes bacteria on its surface.</title>
        <authorList>
            <person name="Treitli S.C."/>
            <person name="Kolisko M."/>
            <person name="Husnik F."/>
            <person name="Keeling P."/>
            <person name="Hampl V."/>
        </authorList>
    </citation>
    <scope>NUCLEOTIDE SEQUENCE [LARGE SCALE GENOMIC DNA]</scope>
    <source>
        <strain evidence="1">ST1C</strain>
    </source>
</reference>
<dbReference type="EMBL" id="SNRW01040971">
    <property type="protein sequence ID" value="KAA6340222.1"/>
    <property type="molecule type" value="Genomic_DNA"/>
</dbReference>